<feature type="chain" id="PRO_5041674707" description="Nickel/cobalt transporter regulator" evidence="1">
    <location>
        <begin position="24"/>
        <end position="89"/>
    </location>
</feature>
<proteinExistence type="predicted"/>
<name>A0AA91DD03_9GAMM</name>
<keyword evidence="1" id="KW-0732">Signal</keyword>
<protein>
    <recommendedName>
        <fullName evidence="4">Nickel/cobalt transporter regulator</fullName>
    </recommendedName>
</protein>
<accession>A0AA91DD03</accession>
<dbReference type="AlphaFoldDB" id="A0AA91DD03"/>
<comment type="caution">
    <text evidence="2">The sequence shown here is derived from an EMBL/GenBank/DDBJ whole genome shotgun (WGS) entry which is preliminary data.</text>
</comment>
<evidence type="ECO:0000313" key="3">
    <source>
        <dbReference type="Proteomes" id="UP000077734"/>
    </source>
</evidence>
<evidence type="ECO:0000256" key="1">
    <source>
        <dbReference type="SAM" id="SignalP"/>
    </source>
</evidence>
<sequence length="89" mass="9352">MKTTNIIKTIVIAAGLFSGAAVAHGDRAVGSGHPASAAVQVLYDDPAYNRGIHSYPMLVPSVPIATEDMVYVDKANGQAIYSYPSNSEQ</sequence>
<dbReference type="EMBL" id="LUUL01000081">
    <property type="protein sequence ID" value="OAI25467.1"/>
    <property type="molecule type" value="Genomic_DNA"/>
</dbReference>
<evidence type="ECO:0008006" key="4">
    <source>
        <dbReference type="Google" id="ProtNLM"/>
    </source>
</evidence>
<gene>
    <name evidence="2" type="ORF">A1356_13455</name>
</gene>
<organism evidence="2 3">
    <name type="scientific">Methylomonas koyamae</name>
    <dbReference type="NCBI Taxonomy" id="702114"/>
    <lineage>
        <taxon>Bacteria</taxon>
        <taxon>Pseudomonadati</taxon>
        <taxon>Pseudomonadota</taxon>
        <taxon>Gammaproteobacteria</taxon>
        <taxon>Methylococcales</taxon>
        <taxon>Methylococcaceae</taxon>
        <taxon>Methylomonas</taxon>
    </lineage>
</organism>
<evidence type="ECO:0000313" key="2">
    <source>
        <dbReference type="EMBL" id="OAI25467.1"/>
    </source>
</evidence>
<keyword evidence="3" id="KW-1185">Reference proteome</keyword>
<feature type="signal peptide" evidence="1">
    <location>
        <begin position="1"/>
        <end position="23"/>
    </location>
</feature>
<dbReference type="Proteomes" id="UP000077734">
    <property type="component" value="Unassembled WGS sequence"/>
</dbReference>
<reference evidence="2 3" key="1">
    <citation type="submission" date="2016-03" db="EMBL/GenBank/DDBJ databases">
        <authorList>
            <person name="Heylen K."/>
            <person name="De Vos P."/>
            <person name="Vekeman B."/>
        </authorList>
    </citation>
    <scope>NUCLEOTIDE SEQUENCE [LARGE SCALE GENOMIC DNA]</scope>
    <source>
        <strain evidence="2 3">R-49807</strain>
    </source>
</reference>